<dbReference type="EMBL" id="MFNF01000066">
    <property type="protein sequence ID" value="OGG98857.1"/>
    <property type="molecule type" value="Genomic_DNA"/>
</dbReference>
<comment type="caution">
    <text evidence="1">The sequence shown here is derived from an EMBL/GenBank/DDBJ whole genome shotgun (WGS) entry which is preliminary data.</text>
</comment>
<sequence length="199" mass="22413">MFKSEQNWLLPLFLFLLLVGMGFALYPHKPVWYDQIEDFQISSIEATELAGWIIEGRNDFLVFSLDTAAQTNNIPGLVPIKDLNQLETELKAKPNYKKWVMLTGPGGIPPQMAAQLTQDRKRRVMLVEGGGAAWQEQISAEAVDWSRFDLRQTAQLQGVRPFFHRSAEPNQKQQSYIAPKATAPPFLQAAPKKVALEGC</sequence>
<dbReference type="Proteomes" id="UP000177583">
    <property type="component" value="Unassembled WGS sequence"/>
</dbReference>
<protein>
    <submittedName>
        <fullName evidence="1">Uncharacterized protein</fullName>
    </submittedName>
</protein>
<name>A0A1F6GL97_9PROT</name>
<organism evidence="1 2">
    <name type="scientific">Candidatus Lambdaproteobacteria bacterium RIFOXYD2_FULL_56_26</name>
    <dbReference type="NCBI Taxonomy" id="1817773"/>
    <lineage>
        <taxon>Bacteria</taxon>
        <taxon>Pseudomonadati</taxon>
        <taxon>Pseudomonadota</taxon>
        <taxon>Candidatus Lambdaproteobacteria</taxon>
    </lineage>
</organism>
<gene>
    <name evidence="1" type="ORF">A2557_13210</name>
</gene>
<proteinExistence type="predicted"/>
<evidence type="ECO:0000313" key="1">
    <source>
        <dbReference type="EMBL" id="OGG98857.1"/>
    </source>
</evidence>
<dbReference type="AlphaFoldDB" id="A0A1F6GL97"/>
<accession>A0A1F6GL97</accession>
<evidence type="ECO:0000313" key="2">
    <source>
        <dbReference type="Proteomes" id="UP000177583"/>
    </source>
</evidence>
<reference evidence="1 2" key="1">
    <citation type="journal article" date="2016" name="Nat. Commun.">
        <title>Thousands of microbial genomes shed light on interconnected biogeochemical processes in an aquifer system.</title>
        <authorList>
            <person name="Anantharaman K."/>
            <person name="Brown C.T."/>
            <person name="Hug L.A."/>
            <person name="Sharon I."/>
            <person name="Castelle C.J."/>
            <person name="Probst A.J."/>
            <person name="Thomas B.C."/>
            <person name="Singh A."/>
            <person name="Wilkins M.J."/>
            <person name="Karaoz U."/>
            <person name="Brodie E.L."/>
            <person name="Williams K.H."/>
            <person name="Hubbard S.S."/>
            <person name="Banfield J.F."/>
        </authorList>
    </citation>
    <scope>NUCLEOTIDE SEQUENCE [LARGE SCALE GENOMIC DNA]</scope>
</reference>